<keyword evidence="3" id="KW-1185">Reference proteome</keyword>
<gene>
    <name evidence="2" type="ORF">niasHT_015249</name>
</gene>
<evidence type="ECO:0000256" key="1">
    <source>
        <dbReference type="SAM" id="MobiDB-lite"/>
    </source>
</evidence>
<evidence type="ECO:0000313" key="3">
    <source>
        <dbReference type="Proteomes" id="UP001620626"/>
    </source>
</evidence>
<dbReference type="EMBL" id="JBICBT010000573">
    <property type="protein sequence ID" value="KAL3109404.1"/>
    <property type="molecule type" value="Genomic_DNA"/>
</dbReference>
<protein>
    <submittedName>
        <fullName evidence="2">Uncharacterized protein</fullName>
    </submittedName>
</protein>
<name>A0ABD2L4L7_9BILA</name>
<dbReference type="Proteomes" id="UP001620626">
    <property type="component" value="Unassembled WGS sequence"/>
</dbReference>
<evidence type="ECO:0000313" key="2">
    <source>
        <dbReference type="EMBL" id="KAL3109404.1"/>
    </source>
</evidence>
<feature type="compositionally biased region" description="Basic and acidic residues" evidence="1">
    <location>
        <begin position="1"/>
        <end position="14"/>
    </location>
</feature>
<comment type="caution">
    <text evidence="2">The sequence shown here is derived from an EMBL/GenBank/DDBJ whole genome shotgun (WGS) entry which is preliminary data.</text>
</comment>
<reference evidence="2 3" key="1">
    <citation type="submission" date="2024-10" db="EMBL/GenBank/DDBJ databases">
        <authorList>
            <person name="Kim D."/>
        </authorList>
    </citation>
    <scope>NUCLEOTIDE SEQUENCE [LARGE SCALE GENOMIC DNA]</scope>
    <source>
        <strain evidence="2">BH-2024</strain>
    </source>
</reference>
<dbReference type="AlphaFoldDB" id="A0ABD2L4L7"/>
<feature type="region of interest" description="Disordered" evidence="1">
    <location>
        <begin position="69"/>
        <end position="102"/>
    </location>
</feature>
<sequence>MNVDKKKATMDNDNNKSVPTMTKTLRMLTKILAVQSVIGLANGSSPHAGQPTNVADQKMYHNAVDQIMSKAPSQSPTADVIGIDSDYTPVRQPPPIHNNKNN</sequence>
<accession>A0ABD2L4L7</accession>
<organism evidence="2 3">
    <name type="scientific">Heterodera trifolii</name>
    <dbReference type="NCBI Taxonomy" id="157864"/>
    <lineage>
        <taxon>Eukaryota</taxon>
        <taxon>Metazoa</taxon>
        <taxon>Ecdysozoa</taxon>
        <taxon>Nematoda</taxon>
        <taxon>Chromadorea</taxon>
        <taxon>Rhabditida</taxon>
        <taxon>Tylenchina</taxon>
        <taxon>Tylenchomorpha</taxon>
        <taxon>Tylenchoidea</taxon>
        <taxon>Heteroderidae</taxon>
        <taxon>Heteroderinae</taxon>
        <taxon>Heterodera</taxon>
    </lineage>
</organism>
<feature type="region of interest" description="Disordered" evidence="1">
    <location>
        <begin position="1"/>
        <end position="21"/>
    </location>
</feature>
<proteinExistence type="predicted"/>